<dbReference type="PANTHER" id="PTHR33372">
    <property type="match status" value="1"/>
</dbReference>
<evidence type="ECO:0008006" key="4">
    <source>
        <dbReference type="Google" id="ProtNLM"/>
    </source>
</evidence>
<keyword evidence="1" id="KW-1133">Transmembrane helix</keyword>
<organism evidence="2 3">
    <name type="scientific">Kingdonia uniflora</name>
    <dbReference type="NCBI Taxonomy" id="39325"/>
    <lineage>
        <taxon>Eukaryota</taxon>
        <taxon>Viridiplantae</taxon>
        <taxon>Streptophyta</taxon>
        <taxon>Embryophyta</taxon>
        <taxon>Tracheophyta</taxon>
        <taxon>Spermatophyta</taxon>
        <taxon>Magnoliopsida</taxon>
        <taxon>Ranunculales</taxon>
        <taxon>Circaeasteraceae</taxon>
        <taxon>Kingdonia</taxon>
    </lineage>
</organism>
<reference evidence="2 3" key="1">
    <citation type="journal article" date="2020" name="IScience">
        <title>Genome Sequencing of the Endangered Kingdonia uniflora (Circaeasteraceae, Ranunculales) Reveals Potential Mechanisms of Evolutionary Specialization.</title>
        <authorList>
            <person name="Sun Y."/>
            <person name="Deng T."/>
            <person name="Zhang A."/>
            <person name="Moore M.J."/>
            <person name="Landis J.B."/>
            <person name="Lin N."/>
            <person name="Zhang H."/>
            <person name="Zhang X."/>
            <person name="Huang J."/>
            <person name="Zhang X."/>
            <person name="Sun H."/>
            <person name="Wang H."/>
        </authorList>
    </citation>
    <scope>NUCLEOTIDE SEQUENCE [LARGE SCALE GENOMIC DNA]</scope>
    <source>
        <strain evidence="2">TB1705</strain>
        <tissue evidence="2">Leaf</tissue>
    </source>
</reference>
<feature type="transmembrane region" description="Helical" evidence="1">
    <location>
        <begin position="226"/>
        <end position="248"/>
    </location>
</feature>
<dbReference type="PANTHER" id="PTHR33372:SF5">
    <property type="entry name" value="PROTEIN CHLOROPLAST J-LIKE DOMAIN 1, CHLOROPLASTIC"/>
    <property type="match status" value="1"/>
</dbReference>
<dbReference type="InterPro" id="IPR021788">
    <property type="entry name" value="CPP1-like"/>
</dbReference>
<evidence type="ECO:0000313" key="2">
    <source>
        <dbReference type="EMBL" id="KAF6154787.1"/>
    </source>
</evidence>
<gene>
    <name evidence="2" type="ORF">GIB67_032399</name>
</gene>
<dbReference type="AlphaFoldDB" id="A0A7J7MIU5"/>
<dbReference type="OrthoDB" id="525159at2759"/>
<keyword evidence="1" id="KW-0472">Membrane</keyword>
<evidence type="ECO:0000256" key="1">
    <source>
        <dbReference type="SAM" id="Phobius"/>
    </source>
</evidence>
<dbReference type="Pfam" id="PF11833">
    <property type="entry name" value="CPP1-like"/>
    <property type="match status" value="1"/>
</dbReference>
<proteinExistence type="predicted"/>
<dbReference type="EMBL" id="JACGCM010001456">
    <property type="protein sequence ID" value="KAF6154787.1"/>
    <property type="molecule type" value="Genomic_DNA"/>
</dbReference>
<keyword evidence="3" id="KW-1185">Reference proteome</keyword>
<keyword evidence="1" id="KW-0812">Transmembrane</keyword>
<sequence>MAMATSNVFRCCPQSQLSQRNLFSKGSISHIPSSFVRFPRTHLQNCKVVYAAASAAGSSSSDSDINPYEVLGVSPIEGFERIETSYKRKRKEAEKRGDEITASRLERAYEKIMMAQLANRKKGVTSGSFQVSKDIKYADKQPIVPWGPRFSKSSVKDMRINLGISACFTAWIFIMRNAEWKPLQFLAFAFVYRIFEKLKAFEPSVSPTITEEGEDEGRGLRMGKRLLRSLALVFGCMAVSSLGFTGILNVIELLGYYIPAFLFNNQELFVTASTALMLYIMSSYYR</sequence>
<comment type="caution">
    <text evidence="2">The sequence shown here is derived from an EMBL/GenBank/DDBJ whole genome shotgun (WGS) entry which is preliminary data.</text>
</comment>
<dbReference type="GO" id="GO:0031969">
    <property type="term" value="C:chloroplast membrane"/>
    <property type="evidence" value="ECO:0007669"/>
    <property type="project" value="TreeGrafter"/>
</dbReference>
<accession>A0A7J7MIU5</accession>
<evidence type="ECO:0000313" key="3">
    <source>
        <dbReference type="Proteomes" id="UP000541444"/>
    </source>
</evidence>
<feature type="transmembrane region" description="Helical" evidence="1">
    <location>
        <begin position="268"/>
        <end position="285"/>
    </location>
</feature>
<protein>
    <recommendedName>
        <fullName evidence="4">Chloroplast J-like domain 1</fullName>
    </recommendedName>
</protein>
<dbReference type="Proteomes" id="UP000541444">
    <property type="component" value="Unassembled WGS sequence"/>
</dbReference>
<name>A0A7J7MIU5_9MAGN</name>